<keyword evidence="5" id="KW-0808">Transferase</keyword>
<feature type="domain" description="HAMP" evidence="13">
    <location>
        <begin position="149"/>
        <end position="202"/>
    </location>
</feature>
<dbReference type="eggNOG" id="COG5002">
    <property type="taxonomic scope" value="Bacteria"/>
</dbReference>
<evidence type="ECO:0000256" key="10">
    <source>
        <dbReference type="SAM" id="Phobius"/>
    </source>
</evidence>
<dbReference type="GO" id="GO:0000155">
    <property type="term" value="F:phosphorelay sensor kinase activity"/>
    <property type="evidence" value="ECO:0007669"/>
    <property type="project" value="InterPro"/>
</dbReference>
<dbReference type="Proteomes" id="UP000030185">
    <property type="component" value="Unassembled WGS sequence"/>
</dbReference>
<feature type="domain" description="Response regulatory" evidence="12">
    <location>
        <begin position="1018"/>
        <end position="1135"/>
    </location>
</feature>
<evidence type="ECO:0000256" key="2">
    <source>
        <dbReference type="ARBA" id="ARBA00004370"/>
    </source>
</evidence>
<feature type="modified residue" description="4-aspartylphosphate" evidence="8">
    <location>
        <position position="1068"/>
    </location>
</feature>
<keyword evidence="9" id="KW-0175">Coiled coil</keyword>
<dbReference type="PROSITE" id="PS50885">
    <property type="entry name" value="HAMP"/>
    <property type="match status" value="1"/>
</dbReference>
<evidence type="ECO:0000256" key="9">
    <source>
        <dbReference type="SAM" id="Coils"/>
    </source>
</evidence>
<dbReference type="Gene3D" id="3.30.565.10">
    <property type="entry name" value="Histidine kinase-like ATPase, C-terminal domain"/>
    <property type="match status" value="1"/>
</dbReference>
<comment type="catalytic activity">
    <reaction evidence="1">
        <text>ATP + protein L-histidine = ADP + protein N-phospho-L-histidine.</text>
        <dbReference type="EC" id="2.7.13.3"/>
    </reaction>
</comment>
<keyword evidence="7" id="KW-0902">Two-component regulatory system</keyword>
<accession>A0A098L8L6</accession>
<evidence type="ECO:0000256" key="6">
    <source>
        <dbReference type="ARBA" id="ARBA00022777"/>
    </source>
</evidence>
<dbReference type="SUPFAM" id="SSF47384">
    <property type="entry name" value="Homodimeric domain of signal transducing histidine kinase"/>
    <property type="match status" value="1"/>
</dbReference>
<evidence type="ECO:0000259" key="12">
    <source>
        <dbReference type="PROSITE" id="PS50110"/>
    </source>
</evidence>
<keyword evidence="4 8" id="KW-0597">Phosphoprotein</keyword>
<evidence type="ECO:0000256" key="1">
    <source>
        <dbReference type="ARBA" id="ARBA00000085"/>
    </source>
</evidence>
<evidence type="ECO:0000259" key="11">
    <source>
        <dbReference type="PROSITE" id="PS50109"/>
    </source>
</evidence>
<evidence type="ECO:0000256" key="3">
    <source>
        <dbReference type="ARBA" id="ARBA00012438"/>
    </source>
</evidence>
<dbReference type="InterPro" id="IPR011006">
    <property type="entry name" value="CheY-like_superfamily"/>
</dbReference>
<dbReference type="PRINTS" id="PR00344">
    <property type="entry name" value="BCTRLSENSOR"/>
</dbReference>
<protein>
    <recommendedName>
        <fullName evidence="3">histidine kinase</fullName>
        <ecNumber evidence="3">2.7.13.3</ecNumber>
    </recommendedName>
</protein>
<feature type="modified residue" description="4-aspartylphosphate" evidence="8">
    <location>
        <position position="800"/>
    </location>
</feature>
<dbReference type="CDD" id="cd16922">
    <property type="entry name" value="HATPase_EvgS-ArcB-TorS-like"/>
    <property type="match status" value="1"/>
</dbReference>
<proteinExistence type="predicted"/>
<dbReference type="InterPro" id="IPR003660">
    <property type="entry name" value="HAMP_dom"/>
</dbReference>
<comment type="caution">
    <text evidence="14">The sequence shown here is derived from an EMBL/GenBank/DDBJ whole genome shotgun (WGS) entry which is preliminary data.</text>
</comment>
<organism evidence="14 15">
    <name type="scientific">Sporocytophaga myxococcoides</name>
    <dbReference type="NCBI Taxonomy" id="153721"/>
    <lineage>
        <taxon>Bacteria</taxon>
        <taxon>Pseudomonadati</taxon>
        <taxon>Bacteroidota</taxon>
        <taxon>Cytophagia</taxon>
        <taxon>Cytophagales</taxon>
        <taxon>Cytophagaceae</taxon>
        <taxon>Sporocytophaga</taxon>
    </lineage>
</organism>
<feature type="domain" description="Response regulatory" evidence="12">
    <location>
        <begin position="751"/>
        <end position="864"/>
    </location>
</feature>
<dbReference type="InterPro" id="IPR036890">
    <property type="entry name" value="HATPase_C_sf"/>
</dbReference>
<feature type="modified residue" description="4-aspartylphosphate" evidence="8">
    <location>
        <position position="922"/>
    </location>
</feature>
<dbReference type="Gene3D" id="6.10.340.10">
    <property type="match status" value="1"/>
</dbReference>
<keyword evidence="15" id="KW-1185">Reference proteome</keyword>
<dbReference type="FunFam" id="3.30.565.10:FF:000010">
    <property type="entry name" value="Sensor histidine kinase RcsC"/>
    <property type="match status" value="1"/>
</dbReference>
<dbReference type="Pfam" id="PF00512">
    <property type="entry name" value="HisKA"/>
    <property type="match status" value="1"/>
</dbReference>
<dbReference type="Gene3D" id="3.30.450.40">
    <property type="match status" value="1"/>
</dbReference>
<dbReference type="Pfam" id="PF02518">
    <property type="entry name" value="HATPase_c"/>
    <property type="match status" value="1"/>
</dbReference>
<sequence>MDITRNEKNIIIEKDLSEVNKYEQEITKTVRLADGRLRDLKYKSNEEARFLLNDFETEWKKYKSVLTEIIKYAKQNEVDPAYTLSVKSAREPRASMIDLLNRVNELNKTRMMEVKASSLEAYNSSIKLISSLVVISLLASVILTYWIVRAITGRIERISEVATKIASREFEDLSFDDNKKDELVPVVKALEDVLSSFREVTTSVRSITNGDYSVKVVPKSQKDFLGNAVNIMNTTIEDAVKTNARLSWLTSGLNFLNEKLRGDQSLEMITEKAIAFLSEYTKSDIGALYLENNNSVKLAASFAITPSDIHRKEYAFGEGLPGQVAADGDFRHFTDLRQENLRVSSSVFEAIPENVVVFPFSKDEQLLGVVEIGKLKPFSETEIEFFKVAMPVIGIFIYSAILRKQTQDLLEETQRQSEELQVQQEELKLINEELEQQTQHLQQQQEELQAANIELEEQTQHVEMKNQELQAAKTEVEMSNKFKSQFLANMSHELRTPLNSLLILSRDLSENKKGNLDEGQVESAKIVYKSGVDLLHLINEVLDLSKIEAGKMDLNIEDIRVNLFIENIHRNFDHQVREKGLMLSVNKDSDLPDYIKTDPQKLDQIIKNLLSNAIKFTEAGSIDVFIRRNSDITIAIDVKDTGIGIPAEKQNTIFEAFHQGDGSISRKYGGTGLGLSISRELAKLLGGEIKISSKPGQGSVFTIIIPLIIPEVRNHSEIKTEESLPSEKKEEFLNYPGIADDRLAISKKDKILLIIEDDLNFAQILKRQAAAKGFKVLAASSGEDGLVLADKFKPNAIILDLSLPGMDGRTVLLELKNNPALRHIPVHIISAMERTLDPIKAGAVEYLIKPIDKEELDHAFQRIENFINKKMKYLLIVEDDQNNRESIKMLIGNGDVKCMEAGSGEEAIKLMGSADIDCIVLDLGLPDMPGLELIKRIQKDKEKVPPIIIYTGKELSREESEELQGLTKSIIIKGVKSEERLLDETALFLHRTIGNLPDHKKEMITEIYKSEDIFRDKKVLVVDDDMRNVFALSKVLKEQGMNVLKAENGIKALEAITNNPDISLVLMDIMMPEMDGLEAIRKIRSMESFKELPVLTLTAKAMKEDRKKSIDAGANDYISKPIDLDRLISLMKIWIKK</sequence>
<dbReference type="SMART" id="SM00387">
    <property type="entry name" value="HATPase_c"/>
    <property type="match status" value="1"/>
</dbReference>
<dbReference type="Pfam" id="PF00072">
    <property type="entry name" value="Response_reg"/>
    <property type="match status" value="3"/>
</dbReference>
<feature type="domain" description="Response regulatory" evidence="12">
    <location>
        <begin position="873"/>
        <end position="988"/>
    </location>
</feature>
<gene>
    <name evidence="14" type="ORF">MYP_372</name>
</gene>
<dbReference type="InterPro" id="IPR003661">
    <property type="entry name" value="HisK_dim/P_dom"/>
</dbReference>
<dbReference type="PROSITE" id="PS50110">
    <property type="entry name" value="RESPONSE_REGULATORY"/>
    <property type="match status" value="3"/>
</dbReference>
<dbReference type="InterPro" id="IPR029016">
    <property type="entry name" value="GAF-like_dom_sf"/>
</dbReference>
<dbReference type="PROSITE" id="PS50109">
    <property type="entry name" value="HIS_KIN"/>
    <property type="match status" value="1"/>
</dbReference>
<evidence type="ECO:0000256" key="7">
    <source>
        <dbReference type="ARBA" id="ARBA00023012"/>
    </source>
</evidence>
<feature type="transmembrane region" description="Helical" evidence="10">
    <location>
        <begin position="128"/>
        <end position="148"/>
    </location>
</feature>
<keyword evidence="10" id="KW-0472">Membrane</keyword>
<dbReference type="STRING" id="153721.MYP_372"/>
<dbReference type="InterPro" id="IPR003018">
    <property type="entry name" value="GAF"/>
</dbReference>
<dbReference type="CDD" id="cd17546">
    <property type="entry name" value="REC_hyHK_CKI1_RcsC-like"/>
    <property type="match status" value="1"/>
</dbReference>
<dbReference type="CDD" id="cd00156">
    <property type="entry name" value="REC"/>
    <property type="match status" value="2"/>
</dbReference>
<feature type="coiled-coil region" evidence="9">
    <location>
        <begin position="403"/>
        <end position="475"/>
    </location>
</feature>
<dbReference type="SUPFAM" id="SSF55781">
    <property type="entry name" value="GAF domain-like"/>
    <property type="match status" value="1"/>
</dbReference>
<dbReference type="InterPro" id="IPR001789">
    <property type="entry name" value="Sig_transdc_resp-reg_receiver"/>
</dbReference>
<evidence type="ECO:0000313" key="15">
    <source>
        <dbReference type="Proteomes" id="UP000030185"/>
    </source>
</evidence>
<dbReference type="InterPro" id="IPR003594">
    <property type="entry name" value="HATPase_dom"/>
</dbReference>
<dbReference type="SUPFAM" id="SSF55874">
    <property type="entry name" value="ATPase domain of HSP90 chaperone/DNA topoisomerase II/histidine kinase"/>
    <property type="match status" value="1"/>
</dbReference>
<dbReference type="InterPro" id="IPR005467">
    <property type="entry name" value="His_kinase_dom"/>
</dbReference>
<keyword evidence="10" id="KW-0812">Transmembrane</keyword>
<comment type="subcellular location">
    <subcellularLocation>
        <location evidence="2">Membrane</location>
    </subcellularLocation>
</comment>
<dbReference type="Gene3D" id="1.10.287.130">
    <property type="match status" value="1"/>
</dbReference>
<dbReference type="InterPro" id="IPR024478">
    <property type="entry name" value="HlyB_4HB_MCP"/>
</dbReference>
<evidence type="ECO:0000259" key="13">
    <source>
        <dbReference type="PROSITE" id="PS50885"/>
    </source>
</evidence>
<feature type="domain" description="Histidine kinase" evidence="11">
    <location>
        <begin position="489"/>
        <end position="709"/>
    </location>
</feature>
<dbReference type="InterPro" id="IPR036097">
    <property type="entry name" value="HisK_dim/P_sf"/>
</dbReference>
<dbReference type="EC" id="2.7.13.3" evidence="3"/>
<dbReference type="GO" id="GO:0016020">
    <property type="term" value="C:membrane"/>
    <property type="evidence" value="ECO:0007669"/>
    <property type="project" value="UniProtKB-SubCell"/>
</dbReference>
<evidence type="ECO:0000313" key="14">
    <source>
        <dbReference type="EMBL" id="GAL83146.1"/>
    </source>
</evidence>
<dbReference type="SMART" id="SM00448">
    <property type="entry name" value="REC"/>
    <property type="match status" value="3"/>
</dbReference>
<dbReference type="PANTHER" id="PTHR45339">
    <property type="entry name" value="HYBRID SIGNAL TRANSDUCTION HISTIDINE KINASE J"/>
    <property type="match status" value="1"/>
</dbReference>
<dbReference type="eggNOG" id="COG0784">
    <property type="taxonomic scope" value="Bacteria"/>
</dbReference>
<dbReference type="CDD" id="cd00082">
    <property type="entry name" value="HisKA"/>
    <property type="match status" value="1"/>
</dbReference>
<keyword evidence="10" id="KW-1133">Transmembrane helix</keyword>
<name>A0A098L8L6_9BACT</name>
<dbReference type="Pfam" id="PF13185">
    <property type="entry name" value="GAF_2"/>
    <property type="match status" value="1"/>
</dbReference>
<reference evidence="14 15" key="1">
    <citation type="submission" date="2014-09" db="EMBL/GenBank/DDBJ databases">
        <title>Sporocytophaga myxococcoides PG-01 genome sequencing.</title>
        <authorList>
            <person name="Liu L."/>
            <person name="Gao P.J."/>
            <person name="Chen G.J."/>
            <person name="Wang L.S."/>
        </authorList>
    </citation>
    <scope>NUCLEOTIDE SEQUENCE [LARGE SCALE GENOMIC DNA]</scope>
    <source>
        <strain evidence="14 15">PG-01</strain>
    </source>
</reference>
<evidence type="ECO:0000256" key="4">
    <source>
        <dbReference type="ARBA" id="ARBA00022553"/>
    </source>
</evidence>
<dbReference type="SMART" id="SM00388">
    <property type="entry name" value="HisKA"/>
    <property type="match status" value="1"/>
</dbReference>
<dbReference type="PANTHER" id="PTHR45339:SF1">
    <property type="entry name" value="HYBRID SIGNAL TRANSDUCTION HISTIDINE KINASE J"/>
    <property type="match status" value="1"/>
</dbReference>
<dbReference type="Pfam" id="PF12729">
    <property type="entry name" value="4HB_MCP_1"/>
    <property type="match status" value="1"/>
</dbReference>
<evidence type="ECO:0000256" key="5">
    <source>
        <dbReference type="ARBA" id="ARBA00022679"/>
    </source>
</evidence>
<keyword evidence="6" id="KW-0418">Kinase</keyword>
<dbReference type="EMBL" id="BBLT01000001">
    <property type="protein sequence ID" value="GAL83146.1"/>
    <property type="molecule type" value="Genomic_DNA"/>
</dbReference>
<dbReference type="AlphaFoldDB" id="A0A098L8L6"/>
<dbReference type="SUPFAM" id="SSF52172">
    <property type="entry name" value="CheY-like"/>
    <property type="match status" value="3"/>
</dbReference>
<dbReference type="Gene3D" id="3.40.50.2300">
    <property type="match status" value="3"/>
</dbReference>
<dbReference type="InterPro" id="IPR004358">
    <property type="entry name" value="Sig_transdc_His_kin-like_C"/>
</dbReference>
<evidence type="ECO:0000256" key="8">
    <source>
        <dbReference type="PROSITE-ProRule" id="PRU00169"/>
    </source>
</evidence>